<dbReference type="STRING" id="1803587.GCA_001593825_00749"/>
<keyword evidence="1" id="KW-0812">Transmembrane</keyword>
<reference evidence="2 3" key="1">
    <citation type="submission" date="2015-09" db="EMBL/GenBank/DDBJ databases">
        <title>Whole genome shotgun sequence assembly of Aphanizomenon flos-aquae UKL13.</title>
        <authorList>
            <person name="Driscoll C."/>
        </authorList>
    </citation>
    <scope>NUCLEOTIDE SEQUENCE [LARGE SCALE GENOMIC DNA]</scope>
    <source>
        <strain evidence="2">MDT13</strain>
    </source>
</reference>
<sequence length="83" mass="9082">MKDKLLNWLNLILVADVFLVILGFAWLVIAVIGDASGINLGLDLWHKLWIPVFNPAIGILMGGALLSGIISWVSKKLTKNELS</sequence>
<dbReference type="Proteomes" id="UP000092382">
    <property type="component" value="Unassembled WGS sequence"/>
</dbReference>
<organism evidence="2 3">
    <name type="scientific">Aphanizomenon flos-aquae LD13</name>
    <dbReference type="NCBI Taxonomy" id="1710894"/>
    <lineage>
        <taxon>Bacteria</taxon>
        <taxon>Bacillati</taxon>
        <taxon>Cyanobacteriota</taxon>
        <taxon>Cyanophyceae</taxon>
        <taxon>Nostocales</taxon>
        <taxon>Aphanizomenonaceae</taxon>
        <taxon>Aphanizomenon</taxon>
    </lineage>
</organism>
<proteinExistence type="predicted"/>
<evidence type="ECO:0000313" key="3">
    <source>
        <dbReference type="Proteomes" id="UP000092382"/>
    </source>
</evidence>
<dbReference type="AlphaFoldDB" id="A0A1B7W029"/>
<evidence type="ECO:0000313" key="2">
    <source>
        <dbReference type="EMBL" id="OBQ26618.1"/>
    </source>
</evidence>
<dbReference type="EMBL" id="LJOY01000009">
    <property type="protein sequence ID" value="OBQ26618.1"/>
    <property type="molecule type" value="Genomic_DNA"/>
</dbReference>
<gene>
    <name evidence="2" type="ORF">AN481_04275</name>
</gene>
<feature type="transmembrane region" description="Helical" evidence="1">
    <location>
        <begin position="12"/>
        <end position="32"/>
    </location>
</feature>
<feature type="transmembrane region" description="Helical" evidence="1">
    <location>
        <begin position="52"/>
        <end position="73"/>
    </location>
</feature>
<dbReference type="PATRIC" id="fig|1710894.3.peg.1423"/>
<accession>A0A1B7W029</accession>
<comment type="caution">
    <text evidence="2">The sequence shown here is derived from an EMBL/GenBank/DDBJ whole genome shotgun (WGS) entry which is preliminary data.</text>
</comment>
<keyword evidence="1" id="KW-1133">Transmembrane helix</keyword>
<evidence type="ECO:0000256" key="1">
    <source>
        <dbReference type="SAM" id="Phobius"/>
    </source>
</evidence>
<keyword evidence="1" id="KW-0472">Membrane</keyword>
<protein>
    <submittedName>
        <fullName evidence="2">Uncharacterized protein</fullName>
    </submittedName>
</protein>
<name>A0A1B7W029_APHFL</name>